<feature type="compositionally biased region" description="Basic and acidic residues" evidence="1">
    <location>
        <begin position="90"/>
        <end position="101"/>
    </location>
</feature>
<dbReference type="AlphaFoldDB" id="A0AAV6M6N1"/>
<reference evidence="2 3" key="1">
    <citation type="journal article" date="2021" name="Hortic Res">
        <title>The domestication of Cucurbita argyrosperma as revealed by the genome of its wild relative.</title>
        <authorList>
            <person name="Barrera-Redondo J."/>
            <person name="Sanchez-de la Vega G."/>
            <person name="Aguirre-Liguori J.A."/>
            <person name="Castellanos-Morales G."/>
            <person name="Gutierrez-Guerrero Y.T."/>
            <person name="Aguirre-Dugua X."/>
            <person name="Aguirre-Planter E."/>
            <person name="Tenaillon M.I."/>
            <person name="Lira-Saade R."/>
            <person name="Eguiarte L.E."/>
        </authorList>
    </citation>
    <scope>NUCLEOTIDE SEQUENCE [LARGE SCALE GENOMIC DNA]</scope>
    <source>
        <strain evidence="2">JBR-2021</strain>
    </source>
</reference>
<evidence type="ECO:0000313" key="2">
    <source>
        <dbReference type="EMBL" id="KAG6575937.1"/>
    </source>
</evidence>
<feature type="non-terminal residue" evidence="2">
    <location>
        <position position="1"/>
    </location>
</feature>
<protein>
    <submittedName>
        <fullName evidence="2">Uncharacterized protein</fullName>
    </submittedName>
</protein>
<sequence>MLAASPFPSRTQSLNQCTQIDTLIRIKSNKRESTNALGNQSRAKAKASNRIECQEKEIEKNKSSSLCRASQLSRMQEEKKKKKKKKKTWRATESRRSLEEK</sequence>
<keyword evidence="3" id="KW-1185">Reference proteome</keyword>
<accession>A0AAV6M6N1</accession>
<dbReference type="EMBL" id="JAGKQH010000017">
    <property type="protein sequence ID" value="KAG6575937.1"/>
    <property type="molecule type" value="Genomic_DNA"/>
</dbReference>
<gene>
    <name evidence="2" type="ORF">SDJN03_26576</name>
</gene>
<feature type="region of interest" description="Disordered" evidence="1">
    <location>
        <begin position="64"/>
        <end position="101"/>
    </location>
</feature>
<organism evidence="2 3">
    <name type="scientific">Cucurbita argyrosperma subsp. sororia</name>
    <dbReference type="NCBI Taxonomy" id="37648"/>
    <lineage>
        <taxon>Eukaryota</taxon>
        <taxon>Viridiplantae</taxon>
        <taxon>Streptophyta</taxon>
        <taxon>Embryophyta</taxon>
        <taxon>Tracheophyta</taxon>
        <taxon>Spermatophyta</taxon>
        <taxon>Magnoliopsida</taxon>
        <taxon>eudicotyledons</taxon>
        <taxon>Gunneridae</taxon>
        <taxon>Pentapetalae</taxon>
        <taxon>rosids</taxon>
        <taxon>fabids</taxon>
        <taxon>Cucurbitales</taxon>
        <taxon>Cucurbitaceae</taxon>
        <taxon>Cucurbiteae</taxon>
        <taxon>Cucurbita</taxon>
    </lineage>
</organism>
<feature type="compositionally biased region" description="Polar residues" evidence="1">
    <location>
        <begin position="64"/>
        <end position="74"/>
    </location>
</feature>
<comment type="caution">
    <text evidence="2">The sequence shown here is derived from an EMBL/GenBank/DDBJ whole genome shotgun (WGS) entry which is preliminary data.</text>
</comment>
<evidence type="ECO:0000313" key="3">
    <source>
        <dbReference type="Proteomes" id="UP000685013"/>
    </source>
</evidence>
<name>A0AAV6M6N1_9ROSI</name>
<feature type="compositionally biased region" description="Basic residues" evidence="1">
    <location>
        <begin position="80"/>
        <end position="89"/>
    </location>
</feature>
<evidence type="ECO:0000256" key="1">
    <source>
        <dbReference type="SAM" id="MobiDB-lite"/>
    </source>
</evidence>
<dbReference type="Proteomes" id="UP000685013">
    <property type="component" value="Chromosome 17"/>
</dbReference>
<proteinExistence type="predicted"/>